<dbReference type="InterPro" id="IPR000725">
    <property type="entry name" value="Olfact_rcpt"/>
</dbReference>
<keyword evidence="9" id="KW-1015">Disulfide bond</keyword>
<dbReference type="InterPro" id="IPR050939">
    <property type="entry name" value="Olfactory_GPCR1"/>
</dbReference>
<evidence type="ECO:0000256" key="2">
    <source>
        <dbReference type="ARBA" id="ARBA00022475"/>
    </source>
</evidence>
<keyword evidence="8 14" id="KW-0472">Membrane</keyword>
<gene>
    <name evidence="18" type="primary">or16f1</name>
    <name evidence="17" type="synonym">LOC100491631</name>
</gene>
<dbReference type="GO" id="GO:0004984">
    <property type="term" value="F:olfactory receptor activity"/>
    <property type="evidence" value="ECO:0007669"/>
    <property type="project" value="InterPro"/>
</dbReference>
<dbReference type="RefSeq" id="XP_017948216.2">
    <property type="nucleotide sequence ID" value="XM_018092727.2"/>
</dbReference>
<evidence type="ECO:0000256" key="7">
    <source>
        <dbReference type="ARBA" id="ARBA00023040"/>
    </source>
</evidence>
<evidence type="ECO:0000256" key="9">
    <source>
        <dbReference type="ARBA" id="ARBA00023157"/>
    </source>
</evidence>
<dbReference type="PANTHER" id="PTHR24242">
    <property type="entry name" value="G-PROTEIN COUPLED RECEPTOR"/>
    <property type="match status" value="1"/>
</dbReference>
<dbReference type="InterPro" id="IPR017452">
    <property type="entry name" value="GPCR_Rhodpsn_7TM"/>
</dbReference>
<evidence type="ECO:0000256" key="4">
    <source>
        <dbReference type="ARBA" id="ARBA00022692"/>
    </source>
</evidence>
<evidence type="ECO:0000259" key="15">
    <source>
        <dbReference type="PROSITE" id="PS50262"/>
    </source>
</evidence>
<name>A0A8J0T1N9_XENTR</name>
<dbReference type="Xenbase" id="XB-GENE-29080787">
    <property type="gene designation" value="or16f1"/>
</dbReference>
<reference evidence="17" key="1">
    <citation type="submission" date="2025-08" db="UniProtKB">
        <authorList>
            <consortium name="RefSeq"/>
        </authorList>
    </citation>
    <scope>IDENTIFICATION</scope>
    <source>
        <strain evidence="17">Nigerian</strain>
        <tissue evidence="17">Liver and blood</tissue>
    </source>
</reference>
<evidence type="ECO:0000256" key="12">
    <source>
        <dbReference type="ARBA" id="ARBA00023224"/>
    </source>
</evidence>
<evidence type="ECO:0000256" key="14">
    <source>
        <dbReference type="RuleBase" id="RU363047"/>
    </source>
</evidence>
<comment type="similarity">
    <text evidence="13">Belongs to the G-protein coupled receptor 1 family.</text>
</comment>
<keyword evidence="16" id="KW-1185">Reference proteome</keyword>
<dbReference type="SUPFAM" id="SSF81321">
    <property type="entry name" value="Family A G protein-coupled receptor-like"/>
    <property type="match status" value="1"/>
</dbReference>
<evidence type="ECO:0000256" key="11">
    <source>
        <dbReference type="ARBA" id="ARBA00023180"/>
    </source>
</evidence>
<keyword evidence="6 14" id="KW-1133">Transmembrane helix</keyword>
<evidence type="ECO:0000256" key="10">
    <source>
        <dbReference type="ARBA" id="ARBA00023170"/>
    </source>
</evidence>
<evidence type="ECO:0000256" key="13">
    <source>
        <dbReference type="RuleBase" id="RU000688"/>
    </source>
</evidence>
<dbReference type="GO" id="GO:0004930">
    <property type="term" value="F:G protein-coupled receptor activity"/>
    <property type="evidence" value="ECO:0007669"/>
    <property type="project" value="UniProtKB-KW"/>
</dbReference>
<keyword evidence="11" id="KW-0325">Glycoprotein</keyword>
<sequence length="390" mass="43687">MQEMESRGFGSKEVFSNIAQIRLHFSFKQAMWCNLLASTKADCPTCLALNIKLLMQHFLKSYLGLGDVLEKVHRLDLFLSIMISMEIINQTKTTGFILLGLEGSYTQLVFLFVLFLLLYIATLCANFVTIALVLGSRRLHTPMYFFLSQLSSSDILLSTNIVPNLLCALLKEGKDMSVPSCISQFFACSSFTAAECFILAVMSLDRYVAICNPLRYVSIMSIKLSVHLVLWSWLLSFLLCVIVAVFVSLLEFCGLNAIDYIYCDFAPLLEVSCSDTSTVEIIAIAFTFPIIIFPFLVIILTYTSISFSIMKISTNSGRQKSFSTCSSHLAVVCTFYSILIAKYTVPSKGQSLNISKVISLLYIVVTPLLNPIIYSLRNNEIRKALIKWIS</sequence>
<dbReference type="Gene3D" id="1.20.1070.10">
    <property type="entry name" value="Rhodopsin 7-helix transmembrane proteins"/>
    <property type="match status" value="1"/>
</dbReference>
<dbReference type="OMA" id="SIMISME"/>
<comment type="subcellular location">
    <subcellularLocation>
        <location evidence="1 14">Cell membrane</location>
        <topology evidence="1 14">Multi-pass membrane protein</topology>
    </subcellularLocation>
</comment>
<evidence type="ECO:0000256" key="1">
    <source>
        <dbReference type="ARBA" id="ARBA00004651"/>
    </source>
</evidence>
<keyword evidence="7 13" id="KW-0297">G-protein coupled receptor</keyword>
<organism evidence="16 17">
    <name type="scientific">Xenopus tropicalis</name>
    <name type="common">Western clawed frog</name>
    <name type="synonym">Silurana tropicalis</name>
    <dbReference type="NCBI Taxonomy" id="8364"/>
    <lineage>
        <taxon>Eukaryota</taxon>
        <taxon>Metazoa</taxon>
        <taxon>Chordata</taxon>
        <taxon>Craniata</taxon>
        <taxon>Vertebrata</taxon>
        <taxon>Euteleostomi</taxon>
        <taxon>Amphibia</taxon>
        <taxon>Batrachia</taxon>
        <taxon>Anura</taxon>
        <taxon>Pipoidea</taxon>
        <taxon>Pipidae</taxon>
        <taxon>Xenopodinae</taxon>
        <taxon>Xenopus</taxon>
        <taxon>Silurana</taxon>
    </lineage>
</organism>
<protein>
    <recommendedName>
        <fullName evidence="14">Olfactory receptor</fullName>
    </recommendedName>
</protein>
<dbReference type="Proteomes" id="UP000008143">
    <property type="component" value="Chromosome 3"/>
</dbReference>
<feature type="transmembrane region" description="Helical" evidence="14">
    <location>
        <begin position="224"/>
        <end position="250"/>
    </location>
</feature>
<dbReference type="InterPro" id="IPR000276">
    <property type="entry name" value="GPCR_Rhodpsn"/>
</dbReference>
<dbReference type="PRINTS" id="PR00237">
    <property type="entry name" value="GPCRRHODOPSN"/>
</dbReference>
<dbReference type="OrthoDB" id="5967130at2759"/>
<dbReference type="PROSITE" id="PS50262">
    <property type="entry name" value="G_PROTEIN_RECEP_F1_2"/>
    <property type="match status" value="1"/>
</dbReference>
<feature type="transmembrane region" description="Helical" evidence="14">
    <location>
        <begin position="357"/>
        <end position="376"/>
    </location>
</feature>
<keyword evidence="12 13" id="KW-0807">Transducer</keyword>
<dbReference type="KEGG" id="xtr:100491631"/>
<keyword evidence="10 13" id="KW-0675">Receptor</keyword>
<dbReference type="FunFam" id="1.20.1070.10:FF:000010">
    <property type="entry name" value="Olfactory receptor"/>
    <property type="match status" value="1"/>
</dbReference>
<proteinExistence type="inferred from homology"/>
<dbReference type="PRINTS" id="PR00245">
    <property type="entry name" value="OLFACTORYR"/>
</dbReference>
<feature type="transmembrane region" description="Helical" evidence="14">
    <location>
        <begin position="108"/>
        <end position="134"/>
    </location>
</feature>
<keyword evidence="5 14" id="KW-0552">Olfaction</keyword>
<dbReference type="GO" id="GO:0005886">
    <property type="term" value="C:plasma membrane"/>
    <property type="evidence" value="ECO:0007669"/>
    <property type="project" value="UniProtKB-SubCell"/>
</dbReference>
<evidence type="ECO:0000313" key="17">
    <source>
        <dbReference type="RefSeq" id="XP_017948216.2"/>
    </source>
</evidence>
<dbReference type="AlphaFoldDB" id="A0A8J0T1N9"/>
<feature type="transmembrane region" description="Helical" evidence="14">
    <location>
        <begin position="326"/>
        <end position="345"/>
    </location>
</feature>
<evidence type="ECO:0000256" key="6">
    <source>
        <dbReference type="ARBA" id="ARBA00022989"/>
    </source>
</evidence>
<feature type="domain" description="G-protein coupled receptors family 1 profile" evidence="15">
    <location>
        <begin position="125"/>
        <end position="374"/>
    </location>
</feature>
<keyword evidence="3 14" id="KW-0716">Sensory transduction</keyword>
<feature type="transmembrane region" description="Helical" evidence="14">
    <location>
        <begin position="281"/>
        <end position="305"/>
    </location>
</feature>
<evidence type="ECO:0000313" key="16">
    <source>
        <dbReference type="Proteomes" id="UP000008143"/>
    </source>
</evidence>
<evidence type="ECO:0000256" key="3">
    <source>
        <dbReference type="ARBA" id="ARBA00022606"/>
    </source>
</evidence>
<evidence type="ECO:0000256" key="5">
    <source>
        <dbReference type="ARBA" id="ARBA00022725"/>
    </source>
</evidence>
<keyword evidence="2 14" id="KW-1003">Cell membrane</keyword>
<dbReference type="PROSITE" id="PS00237">
    <property type="entry name" value="G_PROTEIN_RECEP_F1_1"/>
    <property type="match status" value="1"/>
</dbReference>
<dbReference type="Pfam" id="PF13853">
    <property type="entry name" value="7tm_4"/>
    <property type="match status" value="1"/>
</dbReference>
<evidence type="ECO:0000256" key="8">
    <source>
        <dbReference type="ARBA" id="ARBA00023136"/>
    </source>
</evidence>
<dbReference type="AGR" id="Xenbase:XB-GENE-29080787"/>
<dbReference type="PANTHER" id="PTHR24242:SF409">
    <property type="entry name" value="OLFACTORY RECEPTOR"/>
    <property type="match status" value="1"/>
</dbReference>
<evidence type="ECO:0000313" key="18">
    <source>
        <dbReference type="Xenbase" id="XB-GENE-29080787"/>
    </source>
</evidence>
<keyword evidence="4 13" id="KW-0812">Transmembrane</keyword>
<accession>A0A8J0T1N9</accession>